<gene>
    <name evidence="2" type="ORF">Daus18300_003334</name>
</gene>
<dbReference type="EMBL" id="JAWRVE010000020">
    <property type="protein sequence ID" value="KAL1875263.1"/>
    <property type="molecule type" value="Genomic_DNA"/>
</dbReference>
<organism evidence="2 3">
    <name type="scientific">Diaporthe australafricana</name>
    <dbReference type="NCBI Taxonomy" id="127596"/>
    <lineage>
        <taxon>Eukaryota</taxon>
        <taxon>Fungi</taxon>
        <taxon>Dikarya</taxon>
        <taxon>Ascomycota</taxon>
        <taxon>Pezizomycotina</taxon>
        <taxon>Sordariomycetes</taxon>
        <taxon>Sordariomycetidae</taxon>
        <taxon>Diaporthales</taxon>
        <taxon>Diaporthaceae</taxon>
        <taxon>Diaporthe</taxon>
    </lineage>
</organism>
<feature type="domain" description="Heterokaryon incompatibility" evidence="1">
    <location>
        <begin position="22"/>
        <end position="163"/>
    </location>
</feature>
<dbReference type="InterPro" id="IPR010730">
    <property type="entry name" value="HET"/>
</dbReference>
<protein>
    <recommendedName>
        <fullName evidence="1">Heterokaryon incompatibility domain-containing protein</fullName>
    </recommendedName>
</protein>
<evidence type="ECO:0000259" key="1">
    <source>
        <dbReference type="Pfam" id="PF06985"/>
    </source>
</evidence>
<proteinExistence type="predicted"/>
<evidence type="ECO:0000313" key="2">
    <source>
        <dbReference type="EMBL" id="KAL1875263.1"/>
    </source>
</evidence>
<sequence length="178" mass="20328">MRLLDTDRLEVVLIREDVIPPYAILSHTWGNDEVSLQDMHSLGVKDAPKSIPRLKRVVDAAKLIASDCYRWMRSRIICTMGNDEASLKEMHSFSGKDAPRNMPSRRKIIDAAKLAASDGYRWIWIDTCCIDRTSSAELSEAINSMYRWYENAGVCYVYLQDEPDGLYEVGIKKTNYTA</sequence>
<dbReference type="PANTHER" id="PTHR10622:SF10">
    <property type="entry name" value="HET DOMAIN-CONTAINING PROTEIN"/>
    <property type="match status" value="1"/>
</dbReference>
<dbReference type="Pfam" id="PF06985">
    <property type="entry name" value="HET"/>
    <property type="match status" value="1"/>
</dbReference>
<dbReference type="PANTHER" id="PTHR10622">
    <property type="entry name" value="HET DOMAIN-CONTAINING PROTEIN"/>
    <property type="match status" value="1"/>
</dbReference>
<name>A0ABR3XI32_9PEZI</name>
<reference evidence="2 3" key="1">
    <citation type="journal article" date="2024" name="IMA Fungus">
        <title>IMA Genome - F19 : A genome assembly and annotation guide to empower mycologists, including annotated draft genome sequences of Ceratocystis pirilliformis, Diaporthe australafricana, Fusarium ophioides, Paecilomyces lecythidis, and Sporothrix stenoceras.</title>
        <authorList>
            <person name="Aylward J."/>
            <person name="Wilson A.M."/>
            <person name="Visagie C.M."/>
            <person name="Spraker J."/>
            <person name="Barnes I."/>
            <person name="Buitendag C."/>
            <person name="Ceriani C."/>
            <person name="Del Mar Angel L."/>
            <person name="du Plessis D."/>
            <person name="Fuchs T."/>
            <person name="Gasser K."/>
            <person name="Kramer D."/>
            <person name="Li W."/>
            <person name="Munsamy K."/>
            <person name="Piso A."/>
            <person name="Price J.L."/>
            <person name="Sonnekus B."/>
            <person name="Thomas C."/>
            <person name="van der Nest A."/>
            <person name="van Dijk A."/>
            <person name="van Heerden A."/>
            <person name="van Vuuren N."/>
            <person name="Yilmaz N."/>
            <person name="Duong T.A."/>
            <person name="van der Merwe N.A."/>
            <person name="Wingfield M.J."/>
            <person name="Wingfield B.D."/>
        </authorList>
    </citation>
    <scope>NUCLEOTIDE SEQUENCE [LARGE SCALE GENOMIC DNA]</scope>
    <source>
        <strain evidence="2 3">CMW 18300</strain>
    </source>
</reference>
<evidence type="ECO:0000313" key="3">
    <source>
        <dbReference type="Proteomes" id="UP001583177"/>
    </source>
</evidence>
<dbReference type="Proteomes" id="UP001583177">
    <property type="component" value="Unassembled WGS sequence"/>
</dbReference>
<accession>A0ABR3XI32</accession>
<keyword evidence="3" id="KW-1185">Reference proteome</keyword>
<comment type="caution">
    <text evidence="2">The sequence shown here is derived from an EMBL/GenBank/DDBJ whole genome shotgun (WGS) entry which is preliminary data.</text>
</comment>